<dbReference type="AlphaFoldDB" id="A0A5B0PQV6"/>
<organism evidence="1 2">
    <name type="scientific">Puccinia graminis f. sp. tritici</name>
    <dbReference type="NCBI Taxonomy" id="56615"/>
    <lineage>
        <taxon>Eukaryota</taxon>
        <taxon>Fungi</taxon>
        <taxon>Dikarya</taxon>
        <taxon>Basidiomycota</taxon>
        <taxon>Pucciniomycotina</taxon>
        <taxon>Pucciniomycetes</taxon>
        <taxon>Pucciniales</taxon>
        <taxon>Pucciniaceae</taxon>
        <taxon>Puccinia</taxon>
    </lineage>
</organism>
<evidence type="ECO:0000313" key="2">
    <source>
        <dbReference type="Proteomes" id="UP000325313"/>
    </source>
</evidence>
<sequence>MTSLGGDSVLLYNTAFSPPGDPAGPSAWAKSGRGWLAGLGIGHGGRFTKDTGAAPLFTRWLRKTLDSVTKTPSAQFLFSETMAAPLAPFEQTLGTRIAQLEERETVMDKKQVDLEVAGSIPARGIVVLFLLLFLMARIFETQAWAE</sequence>
<name>A0A5B0PQV6_PUCGR</name>
<proteinExistence type="predicted"/>
<comment type="caution">
    <text evidence="1">The sequence shown here is derived from an EMBL/GenBank/DDBJ whole genome shotgun (WGS) entry which is preliminary data.</text>
</comment>
<accession>A0A5B0PQV6</accession>
<protein>
    <submittedName>
        <fullName evidence="1">Uncharacterized protein</fullName>
    </submittedName>
</protein>
<reference evidence="1 2" key="1">
    <citation type="submission" date="2019-05" db="EMBL/GenBank/DDBJ databases">
        <title>Emergence of the Ug99 lineage of the wheat stem rust pathogen through somatic hybridization.</title>
        <authorList>
            <person name="Li F."/>
            <person name="Upadhyaya N.M."/>
            <person name="Sperschneider J."/>
            <person name="Matny O."/>
            <person name="Nguyen-Phuc H."/>
            <person name="Mago R."/>
            <person name="Raley C."/>
            <person name="Miller M.E."/>
            <person name="Silverstein K.A.T."/>
            <person name="Henningsen E."/>
            <person name="Hirsch C.D."/>
            <person name="Visser B."/>
            <person name="Pretorius Z.A."/>
            <person name="Steffenson B.J."/>
            <person name="Schwessinger B."/>
            <person name="Dodds P.N."/>
            <person name="Figueroa M."/>
        </authorList>
    </citation>
    <scope>NUCLEOTIDE SEQUENCE [LARGE SCALE GENOMIC DNA]</scope>
    <source>
        <strain evidence="1 2">Ug99</strain>
    </source>
</reference>
<dbReference type="EMBL" id="VDEP01000338">
    <property type="protein sequence ID" value="KAA1102349.1"/>
    <property type="molecule type" value="Genomic_DNA"/>
</dbReference>
<gene>
    <name evidence="1" type="ORF">PGTUg99_029084</name>
</gene>
<dbReference type="Proteomes" id="UP000325313">
    <property type="component" value="Unassembled WGS sequence"/>
</dbReference>
<evidence type="ECO:0000313" key="1">
    <source>
        <dbReference type="EMBL" id="KAA1102349.1"/>
    </source>
</evidence>